<dbReference type="AlphaFoldDB" id="A0AAU6TNZ6"/>
<evidence type="ECO:0000256" key="1">
    <source>
        <dbReference type="SAM" id="MobiDB-lite"/>
    </source>
</evidence>
<dbReference type="EMBL" id="CP095343">
    <property type="protein sequence ID" value="XAG63339.1"/>
    <property type="molecule type" value="Genomic_DNA"/>
</dbReference>
<accession>A0AAU6TNZ6</accession>
<feature type="region of interest" description="Disordered" evidence="1">
    <location>
        <begin position="189"/>
        <end position="215"/>
    </location>
</feature>
<reference evidence="2" key="1">
    <citation type="submission" date="2022-03" db="EMBL/GenBank/DDBJ databases">
        <title>Sea Food Isolates.</title>
        <authorList>
            <person name="Li c."/>
        </authorList>
    </citation>
    <scope>NUCLEOTIDE SEQUENCE</scope>
    <source>
        <strain evidence="2">19MO02SH05</strain>
    </source>
</reference>
<proteinExistence type="predicted"/>
<organism evidence="2">
    <name type="scientific">bacterium 19MO02SH05</name>
    <dbReference type="NCBI Taxonomy" id="2920696"/>
    <lineage>
        <taxon>Bacteria</taxon>
    </lineage>
</organism>
<protein>
    <submittedName>
        <fullName evidence="2">Uncharacterized protein</fullName>
    </submittedName>
</protein>
<gene>
    <name evidence="2" type="ORF">MRL64_15595</name>
</gene>
<evidence type="ECO:0000313" key="2">
    <source>
        <dbReference type="EMBL" id="XAG63339.1"/>
    </source>
</evidence>
<sequence length="215" mass="24823">MTSKNPSDFVDAFTNERLTIIAQALLEQCYETDDDLQSDFDSGYSVGCTRFDRQKNRLKQMALEYPWLDIHDGSNRLVMKVEGAPFRFTRDNYLAPKKRSSTAVSDTEAIQIEKFEKTQQLALDLGDETRDNDEYITKWRFFVDVAEDQEISQRDYEIFFVGFNAIDQPKCVWCLSEHRSSVITSVDDTRPEKVATKAPKTTLPNSDESRKLSDE</sequence>
<name>A0AAU6TNZ6_UNCXX</name>